<reference evidence="3 4" key="1">
    <citation type="journal article" date="2020" name="Antonie Van Leeuwenhoek">
        <title>Rhodopirellula heiligendammensis sp. nov., Rhodopirellula pilleata sp. nov., and Rhodopirellula solitaria sp. nov. isolated from natural or artificial marine surfaces in Northern Germany and California, USA, and emended description of the genus Rhodopirellula.</title>
        <authorList>
            <person name="Kallscheuer N."/>
            <person name="Wiegand S."/>
            <person name="Jogler M."/>
            <person name="Boedeker C."/>
            <person name="Peeters S.H."/>
            <person name="Rast P."/>
            <person name="Heuer A."/>
            <person name="Jetten M.S.M."/>
            <person name="Rohde M."/>
            <person name="Jogler C."/>
        </authorList>
    </citation>
    <scope>NUCLEOTIDE SEQUENCE [LARGE SCALE GENOMIC DNA]</scope>
    <source>
        <strain evidence="3 4">Poly21</strain>
    </source>
</reference>
<sequence>MPLSYTHLLLLAIACCVAELASAQAVAHRPRPAVATVRLTEVNWADGFGQQRLDTCQVKTAPETKENMRGTQYLEELHIVAGVSEGTNHGAPVNDGESDVGMEAVCALQATKPDSQWDQRLVEIVGIIGRAQRTNGYLHHPVLIANHNGNTTEKRFSDLVNFEMYIMCHLITDACVNHDVSAKASLLTIIRRGADFLDEAYRHRTPQQAGCEICPSHFMSVLDLCRATGEACYLNLAERLIQMGDQIGDDNQDQLPSTRQTEVGWLTYGMPDNPSQPGWGGQFASAWKRPYSQFDRLTTPDDHVEVFSVLALVLLLSDDTTENPEAQLPEAQLPKAQLMSDNVSIHSHFPGDGTVRFCICPKAAKTYPFTIQSNVAALDGKTCGVKSVAPFARVLEDPSLSNPNRWADDAASQFGAGERQSVKSVSRWLTFFSQTSQNACSDPT</sequence>
<dbReference type="EMBL" id="SJPU01000001">
    <property type="protein sequence ID" value="TWU18767.1"/>
    <property type="molecule type" value="Genomic_DNA"/>
</dbReference>
<comment type="caution">
    <text evidence="3">The sequence shown here is derived from an EMBL/GenBank/DDBJ whole genome shotgun (WGS) entry which is preliminary data.</text>
</comment>
<gene>
    <name evidence="3" type="primary">hypBA1_2</name>
    <name evidence="3" type="ORF">Poly21_09330</name>
</gene>
<dbReference type="InterPro" id="IPR012878">
    <property type="entry name" value="Beta-AFase-like_GH127_cat"/>
</dbReference>
<evidence type="ECO:0000313" key="4">
    <source>
        <dbReference type="Proteomes" id="UP000319908"/>
    </source>
</evidence>
<keyword evidence="1" id="KW-0732">Signal</keyword>
<dbReference type="AlphaFoldDB" id="A0A5C6C408"/>
<protein>
    <submittedName>
        <fullName evidence="3">Non-reducing end beta-L-arabinofuranosidase</fullName>
        <ecNumber evidence="3">3.2.1.185</ecNumber>
    </submittedName>
</protein>
<proteinExistence type="predicted"/>
<keyword evidence="3" id="KW-0378">Hydrolase</keyword>
<dbReference type="Pfam" id="PF07944">
    <property type="entry name" value="Beta-AFase-like_GH127_cat"/>
    <property type="match status" value="1"/>
</dbReference>
<keyword evidence="4" id="KW-1185">Reference proteome</keyword>
<keyword evidence="3" id="KW-0326">Glycosidase</keyword>
<evidence type="ECO:0000313" key="3">
    <source>
        <dbReference type="EMBL" id="TWU18767.1"/>
    </source>
</evidence>
<dbReference type="PANTHER" id="PTHR43465:SF1">
    <property type="entry name" value="NON-REDUCING END BETA-L-ARABINOFURANOSIDASE"/>
    <property type="match status" value="1"/>
</dbReference>
<organism evidence="3 4">
    <name type="scientific">Allorhodopirellula heiligendammensis</name>
    <dbReference type="NCBI Taxonomy" id="2714739"/>
    <lineage>
        <taxon>Bacteria</taxon>
        <taxon>Pseudomonadati</taxon>
        <taxon>Planctomycetota</taxon>
        <taxon>Planctomycetia</taxon>
        <taxon>Pirellulales</taxon>
        <taxon>Pirellulaceae</taxon>
        <taxon>Allorhodopirellula</taxon>
    </lineage>
</organism>
<dbReference type="EC" id="3.2.1.185" evidence="3"/>
<name>A0A5C6C408_9BACT</name>
<accession>A0A5C6C408</accession>
<dbReference type="GO" id="GO:0102478">
    <property type="term" value="F:beta-L-arabinofuranosidase activity"/>
    <property type="evidence" value="ECO:0007669"/>
    <property type="project" value="UniProtKB-EC"/>
</dbReference>
<feature type="domain" description="Non-reducing end beta-L-arabinofuranosidase-like GH127 catalytic" evidence="2">
    <location>
        <begin position="41"/>
        <end position="263"/>
    </location>
</feature>
<feature type="chain" id="PRO_5023009294" evidence="1">
    <location>
        <begin position="28"/>
        <end position="444"/>
    </location>
</feature>
<evidence type="ECO:0000256" key="1">
    <source>
        <dbReference type="SAM" id="SignalP"/>
    </source>
</evidence>
<dbReference type="InterPro" id="IPR049174">
    <property type="entry name" value="Beta-AFase-like"/>
</dbReference>
<dbReference type="Proteomes" id="UP000319908">
    <property type="component" value="Unassembled WGS sequence"/>
</dbReference>
<evidence type="ECO:0000259" key="2">
    <source>
        <dbReference type="Pfam" id="PF07944"/>
    </source>
</evidence>
<feature type="signal peptide" evidence="1">
    <location>
        <begin position="1"/>
        <end position="27"/>
    </location>
</feature>
<dbReference type="PANTHER" id="PTHR43465">
    <property type="entry name" value="DUF1680 DOMAIN PROTEIN (AFU_ORTHOLOGUE AFUA_1G08910)"/>
    <property type="match status" value="1"/>
</dbReference>
<dbReference type="RefSeq" id="WP_302117535.1">
    <property type="nucleotide sequence ID" value="NZ_SJPU01000001.1"/>
</dbReference>